<dbReference type="EC" id="2.1.1.148" evidence="1"/>
<dbReference type="GO" id="GO:0050660">
    <property type="term" value="F:flavin adenine dinucleotide binding"/>
    <property type="evidence" value="ECO:0007669"/>
    <property type="project" value="InterPro"/>
</dbReference>
<gene>
    <name evidence="1" type="primary">thyX</name>
    <name evidence="1" type="ORF">LAL4801_04128</name>
</gene>
<dbReference type="Proteomes" id="UP000048926">
    <property type="component" value="Unassembled WGS sequence"/>
</dbReference>
<dbReference type="GO" id="GO:0070402">
    <property type="term" value="F:NADPH binding"/>
    <property type="evidence" value="ECO:0007669"/>
    <property type="project" value="TreeGrafter"/>
</dbReference>
<keyword evidence="1" id="KW-0489">Methyltransferase</keyword>
<accession>A0A0M6Y811</accession>
<reference evidence="2" key="1">
    <citation type="submission" date="2015-07" db="EMBL/GenBank/DDBJ databases">
        <authorList>
            <person name="Rodrigo-Torres Lidia"/>
            <person name="Arahal R.David."/>
        </authorList>
    </citation>
    <scope>NUCLEOTIDE SEQUENCE [LARGE SCALE GENOMIC DNA]</scope>
    <source>
        <strain evidence="2">CECT 4801</strain>
    </source>
</reference>
<dbReference type="InterPro" id="IPR036098">
    <property type="entry name" value="Thymidylate_synthase_ThyX_sf"/>
</dbReference>
<proteinExistence type="predicted"/>
<dbReference type="GO" id="GO:0004799">
    <property type="term" value="F:thymidylate synthase activity"/>
    <property type="evidence" value="ECO:0007669"/>
    <property type="project" value="TreeGrafter"/>
</dbReference>
<dbReference type="CDD" id="cd20175">
    <property type="entry name" value="ThyX"/>
    <property type="match status" value="1"/>
</dbReference>
<sequence>MNTKLSPVIRGELITEAQSDLTVVNAARVSFAKESEWDDGGLLLTRDEKLIRFLARNRHWTPFAHTNLIFARSVKNIDLINWLINRKPGFETAIISKSGYETTIIESGSVFAWIENADLLPVEHWSLIASKIRETFPTIYRVFELKIPETYDANIVDYTALSTVPEGVIYETITELGLAESEVARLLRLTFRCHAPFPIARQAFKHKYGFVENEISRRYVTESPEFFRPDYWRKKAENVKQGSSLESVEAAFGGKPLDNLVEAHLQSCERLYNGLIEADVCAEQARFVLPNATMTSWYWTGTLDAYCRFFRDRTPSDAQLEVRALANSIFERAFEVYPRTISALA</sequence>
<protein>
    <submittedName>
        <fullName evidence="1">Thymidylate synthase ThyX</fullName>
        <ecNumber evidence="1">2.1.1.148</ecNumber>
    </submittedName>
</protein>
<keyword evidence="1" id="KW-0808">Transferase</keyword>
<dbReference type="EMBL" id="CXST01000002">
    <property type="protein sequence ID" value="CTQ45673.1"/>
    <property type="molecule type" value="Genomic_DNA"/>
</dbReference>
<dbReference type="PANTHER" id="PTHR34934">
    <property type="entry name" value="FLAVIN-DEPENDENT THYMIDYLATE SYNTHASE"/>
    <property type="match status" value="1"/>
</dbReference>
<dbReference type="OrthoDB" id="9774464at2"/>
<dbReference type="GO" id="GO:0032259">
    <property type="term" value="P:methylation"/>
    <property type="evidence" value="ECO:0007669"/>
    <property type="project" value="UniProtKB-KW"/>
</dbReference>
<dbReference type="SUPFAM" id="SSF69796">
    <property type="entry name" value="Thymidylate synthase-complementing protein Thy1"/>
    <property type="match status" value="1"/>
</dbReference>
<dbReference type="GO" id="GO:0006231">
    <property type="term" value="P:dTMP biosynthetic process"/>
    <property type="evidence" value="ECO:0007669"/>
    <property type="project" value="InterPro"/>
</dbReference>
<name>A0A0M6Y811_9HYPH</name>
<dbReference type="GO" id="GO:0050797">
    <property type="term" value="F:thymidylate synthase (FAD) activity"/>
    <property type="evidence" value="ECO:0007669"/>
    <property type="project" value="UniProtKB-EC"/>
</dbReference>
<dbReference type="PROSITE" id="PS51331">
    <property type="entry name" value="THYX"/>
    <property type="match status" value="1"/>
</dbReference>
<dbReference type="RefSeq" id="WP_055658823.1">
    <property type="nucleotide sequence ID" value="NZ_CXST01000002.1"/>
</dbReference>
<keyword evidence="2" id="KW-1185">Reference proteome</keyword>
<dbReference type="AlphaFoldDB" id="A0A0M6Y811"/>
<dbReference type="Pfam" id="PF02511">
    <property type="entry name" value="Thy1"/>
    <property type="match status" value="2"/>
</dbReference>
<organism evidence="1 2">
    <name type="scientific">Roseibium aggregatum</name>
    <dbReference type="NCBI Taxonomy" id="187304"/>
    <lineage>
        <taxon>Bacteria</taxon>
        <taxon>Pseudomonadati</taxon>
        <taxon>Pseudomonadota</taxon>
        <taxon>Alphaproteobacteria</taxon>
        <taxon>Hyphomicrobiales</taxon>
        <taxon>Stappiaceae</taxon>
        <taxon>Roseibium</taxon>
    </lineage>
</organism>
<evidence type="ECO:0000313" key="2">
    <source>
        <dbReference type="Proteomes" id="UP000048926"/>
    </source>
</evidence>
<dbReference type="Gene3D" id="3.30.1360.170">
    <property type="match status" value="2"/>
</dbReference>
<evidence type="ECO:0000313" key="1">
    <source>
        <dbReference type="EMBL" id="CTQ45673.1"/>
    </source>
</evidence>
<dbReference type="InterPro" id="IPR003669">
    <property type="entry name" value="Thymidylate_synthase_ThyX"/>
</dbReference>
<dbReference type="PANTHER" id="PTHR34934:SF1">
    <property type="entry name" value="FLAVIN-DEPENDENT THYMIDYLATE SYNTHASE"/>
    <property type="match status" value="1"/>
</dbReference>